<dbReference type="PANTHER" id="PTHR37829:SF3">
    <property type="entry name" value="PROTEIN JAYE-RELATED"/>
    <property type="match status" value="1"/>
</dbReference>
<reference evidence="2 3" key="1">
    <citation type="submission" date="2013-01" db="EMBL/GenBank/DDBJ databases">
        <authorList>
            <person name="Harkins D.M."/>
            <person name="Durkin A.S."/>
            <person name="Brinkac L.M."/>
            <person name="Haft D.H."/>
            <person name="Selengut J.D."/>
            <person name="Sanka R."/>
            <person name="DePew J."/>
            <person name="Purushe J."/>
            <person name="Whelen A.C."/>
            <person name="Vinetz J.M."/>
            <person name="Sutton G.G."/>
            <person name="Nierman W.C."/>
            <person name="Fouts D.E."/>
        </authorList>
    </citation>
    <scope>NUCLEOTIDE SEQUENCE [LARGE SCALE GENOMIC DNA]</scope>
    <source>
        <strain evidence="2 3">2007001578</strain>
    </source>
</reference>
<dbReference type="Proteomes" id="UP000012099">
    <property type="component" value="Unassembled WGS sequence"/>
</dbReference>
<organism evidence="2 3">
    <name type="scientific">Leptospira noguchii str. 2007001578</name>
    <dbReference type="NCBI Taxonomy" id="1049974"/>
    <lineage>
        <taxon>Bacteria</taxon>
        <taxon>Pseudomonadati</taxon>
        <taxon>Spirochaetota</taxon>
        <taxon>Spirochaetia</taxon>
        <taxon>Leptospirales</taxon>
        <taxon>Leptospiraceae</taxon>
        <taxon>Leptospira</taxon>
    </lineage>
</organism>
<gene>
    <name evidence="2" type="ORF">LEP1GSC035_0680</name>
</gene>
<dbReference type="EMBL" id="AHMH02000107">
    <property type="protein sequence ID" value="EMM99806.1"/>
    <property type="molecule type" value="Genomic_DNA"/>
</dbReference>
<sequence>MSNYGSTPVGFVIKDRDVIKSDLISLAQSPNIFGPDEDVSPHSVLGMFIELIAESQHGLWQTLESNYNDSYLDTSSGIALDRIVRLKGVSRKSAQSEKVTLIIHGLDYATIPKGFLVSTSKGIQYKSIEEKTILSGSASVQYEAVLPGLAQRVAPNTLNVFVNPNSDFYTVTNFQGSSGGSEEETDPELLNRYLELVTTEKNSGAIPYIKAQIENEPSVVSCSIRENKLNVLVDGLPANSLHFIVDGGSDDLVANLIYKYKPAGIGLSGSIQKIVDENLIYFDRPSDLSIFAKVEIWKNSSFDNNSISFIKSSIIKTIGGIETINGVNYVYRGLGTGKNVVAWPVYSAIGNVAGVENLLIQLGTNANSTNSNLVSVQPAQVAKIFTANIQVVIH</sequence>
<evidence type="ECO:0000259" key="1">
    <source>
        <dbReference type="Pfam" id="PF04865"/>
    </source>
</evidence>
<evidence type="ECO:0000313" key="3">
    <source>
        <dbReference type="Proteomes" id="UP000012099"/>
    </source>
</evidence>
<feature type="domain" description="Baseplate protein J-like barrel" evidence="1">
    <location>
        <begin position="104"/>
        <end position="180"/>
    </location>
</feature>
<proteinExistence type="predicted"/>
<comment type="caution">
    <text evidence="2">The sequence shown here is derived from an EMBL/GenBank/DDBJ whole genome shotgun (WGS) entry which is preliminary data.</text>
</comment>
<accession>A0ABN0IYW2</accession>
<keyword evidence="3" id="KW-1185">Reference proteome</keyword>
<dbReference type="PANTHER" id="PTHR37829">
    <property type="entry name" value="PHAGE-LIKE ELEMENT PBSX PROTEIN XKDT"/>
    <property type="match status" value="1"/>
</dbReference>
<dbReference type="InterPro" id="IPR006949">
    <property type="entry name" value="Barrel_Baseplate_J-like"/>
</dbReference>
<dbReference type="RefSeq" id="WP_004431163.1">
    <property type="nucleotide sequence ID" value="NZ_AHMH02000107.1"/>
</dbReference>
<dbReference type="Pfam" id="PF04865">
    <property type="entry name" value="Baseplate_J"/>
    <property type="match status" value="1"/>
</dbReference>
<name>A0ABN0IYW2_9LEPT</name>
<dbReference type="InterPro" id="IPR052399">
    <property type="entry name" value="Phage_Baseplate_Assmbl_Protein"/>
</dbReference>
<protein>
    <submittedName>
        <fullName evidence="2">Baseplate J-like protein</fullName>
    </submittedName>
</protein>
<evidence type="ECO:0000313" key="2">
    <source>
        <dbReference type="EMBL" id="EMM99806.1"/>
    </source>
</evidence>